<dbReference type="Proteomes" id="UP000315677">
    <property type="component" value="Unassembled WGS sequence"/>
</dbReference>
<evidence type="ECO:0008006" key="4">
    <source>
        <dbReference type="Google" id="ProtNLM"/>
    </source>
</evidence>
<reference evidence="2 3" key="1">
    <citation type="submission" date="2019-06" db="EMBL/GenBank/DDBJ databases">
        <title>Sequencing the genomes of 1000 actinobacteria strains.</title>
        <authorList>
            <person name="Klenk H.-P."/>
        </authorList>
    </citation>
    <scope>NUCLEOTIDE SEQUENCE [LARGE SCALE GENOMIC DNA]</scope>
    <source>
        <strain evidence="2 3">DSM 45301</strain>
    </source>
</reference>
<organism evidence="2 3">
    <name type="scientific">Pseudonocardia kunmingensis</name>
    <dbReference type="NCBI Taxonomy" id="630975"/>
    <lineage>
        <taxon>Bacteria</taxon>
        <taxon>Bacillati</taxon>
        <taxon>Actinomycetota</taxon>
        <taxon>Actinomycetes</taxon>
        <taxon>Pseudonocardiales</taxon>
        <taxon>Pseudonocardiaceae</taxon>
        <taxon>Pseudonocardia</taxon>
    </lineage>
</organism>
<dbReference type="GO" id="GO:0003677">
    <property type="term" value="F:DNA binding"/>
    <property type="evidence" value="ECO:0007669"/>
    <property type="project" value="InterPro"/>
</dbReference>
<dbReference type="EMBL" id="VFPA01000004">
    <property type="protein sequence ID" value="TQM05983.1"/>
    <property type="molecule type" value="Genomic_DNA"/>
</dbReference>
<dbReference type="AlphaFoldDB" id="A0A543D9H0"/>
<evidence type="ECO:0000313" key="3">
    <source>
        <dbReference type="Proteomes" id="UP000315677"/>
    </source>
</evidence>
<protein>
    <recommendedName>
        <fullName evidence="4">Resolvase-like protein</fullName>
    </recommendedName>
</protein>
<name>A0A543D9H0_9PSEU</name>
<dbReference type="GO" id="GO:0000150">
    <property type="term" value="F:DNA strand exchange activity"/>
    <property type="evidence" value="ECO:0007669"/>
    <property type="project" value="InterPro"/>
</dbReference>
<gene>
    <name evidence="2" type="ORF">FB558_6211</name>
</gene>
<proteinExistence type="predicted"/>
<sequence length="196" mass="20335">MAGLHRPQGRARPGRVDSVRGLDVGGFDTDTAESPRSVPGTRAALYARPAAGGAEALTRQLASARAVLPTGAVIVGVFADVCAWDAWPPDPATTTTASPDPSICTGWTLGGHTVEGGMLTLLRRARQRVPDFDLVACEDGERLSRKLWRQTLIEDALRACGVHVVIATEGPLPPGGYTPLSAVLGLGGPIAPDRAG</sequence>
<keyword evidence="3" id="KW-1185">Reference proteome</keyword>
<dbReference type="Gene3D" id="3.40.50.1390">
    <property type="entry name" value="Resolvase, N-terminal catalytic domain"/>
    <property type="match status" value="1"/>
</dbReference>
<accession>A0A543D9H0</accession>
<dbReference type="InterPro" id="IPR036162">
    <property type="entry name" value="Resolvase-like_N_sf"/>
</dbReference>
<evidence type="ECO:0000256" key="1">
    <source>
        <dbReference type="SAM" id="MobiDB-lite"/>
    </source>
</evidence>
<feature type="region of interest" description="Disordered" evidence="1">
    <location>
        <begin position="1"/>
        <end position="41"/>
    </location>
</feature>
<evidence type="ECO:0000313" key="2">
    <source>
        <dbReference type="EMBL" id="TQM05983.1"/>
    </source>
</evidence>
<comment type="caution">
    <text evidence="2">The sequence shown here is derived from an EMBL/GenBank/DDBJ whole genome shotgun (WGS) entry which is preliminary data.</text>
</comment>